<organism evidence="6 7">
    <name type="scientific">Vespula germanica</name>
    <name type="common">German yellow jacket</name>
    <name type="synonym">Paravespula germanica</name>
    <dbReference type="NCBI Taxonomy" id="30212"/>
    <lineage>
        <taxon>Eukaryota</taxon>
        <taxon>Metazoa</taxon>
        <taxon>Ecdysozoa</taxon>
        <taxon>Arthropoda</taxon>
        <taxon>Hexapoda</taxon>
        <taxon>Insecta</taxon>
        <taxon>Pterygota</taxon>
        <taxon>Neoptera</taxon>
        <taxon>Endopterygota</taxon>
        <taxon>Hymenoptera</taxon>
        <taxon>Apocrita</taxon>
        <taxon>Aculeata</taxon>
        <taxon>Vespoidea</taxon>
        <taxon>Vespidae</taxon>
        <taxon>Vespinae</taxon>
        <taxon>Vespula</taxon>
    </lineage>
</organism>
<proteinExistence type="inferred from homology"/>
<dbReference type="GO" id="GO:0006412">
    <property type="term" value="P:translation"/>
    <property type="evidence" value="ECO:0007669"/>
    <property type="project" value="InterPro"/>
</dbReference>
<evidence type="ECO:0000256" key="2">
    <source>
        <dbReference type="ARBA" id="ARBA00022980"/>
    </source>
</evidence>
<dbReference type="GO" id="GO:0003735">
    <property type="term" value="F:structural constituent of ribosome"/>
    <property type="evidence" value="ECO:0007669"/>
    <property type="project" value="InterPro"/>
</dbReference>
<evidence type="ECO:0000256" key="3">
    <source>
        <dbReference type="ARBA" id="ARBA00023274"/>
    </source>
</evidence>
<dbReference type="InterPro" id="IPR000206">
    <property type="entry name" value="Ribosomal_bL12"/>
</dbReference>
<evidence type="ECO:0000259" key="5">
    <source>
        <dbReference type="Pfam" id="PF16320"/>
    </source>
</evidence>
<dbReference type="InterPro" id="IPR013823">
    <property type="entry name" value="Ribosomal_bL12_C"/>
</dbReference>
<dbReference type="SUPFAM" id="SSF48300">
    <property type="entry name" value="Ribosomal protein L7/12, oligomerisation (N-terminal) domain"/>
    <property type="match status" value="1"/>
</dbReference>
<comment type="caution">
    <text evidence="6">The sequence shown here is derived from an EMBL/GenBank/DDBJ whole genome shotgun (WGS) entry which is preliminary data.</text>
</comment>
<feature type="domain" description="Large ribosomal subunit protein bL12 oligomerization" evidence="5">
    <location>
        <begin position="57"/>
        <end position="99"/>
    </location>
</feature>
<accession>A0A834KP68</accession>
<comment type="similarity">
    <text evidence="1">Belongs to the bacterial ribosomal protein bL12 family.</text>
</comment>
<dbReference type="InterPro" id="IPR008932">
    <property type="entry name" value="Ribosomal_bL12_oligo"/>
</dbReference>
<evidence type="ECO:0008006" key="8">
    <source>
        <dbReference type="Google" id="ProtNLM"/>
    </source>
</evidence>
<dbReference type="Proteomes" id="UP000617340">
    <property type="component" value="Unassembled WGS sequence"/>
</dbReference>
<keyword evidence="3" id="KW-0687">Ribonucleoprotein</keyword>
<dbReference type="PANTHER" id="PTHR45987:SF4">
    <property type="entry name" value="LARGE RIBOSOMAL SUBUNIT PROTEIN BL12M"/>
    <property type="match status" value="1"/>
</dbReference>
<dbReference type="Pfam" id="PF16320">
    <property type="entry name" value="Ribosomal_L12_N"/>
    <property type="match status" value="1"/>
</dbReference>
<feature type="domain" description="Large ribosomal subunit protein bL12 C-terminal" evidence="4">
    <location>
        <begin position="119"/>
        <end position="186"/>
    </location>
</feature>
<sequence>MIFSLRVVASKSVYQFRRFHKCIVVCQTDPAPAATSRPIEPLTIPVPEGADKPVNPKVDKIANDITSLNLIEVMQLSDLLKKRLNLPDAPVIPAGGFVAATKSQSEEIEEAPKQVKSSFTVKLIKFDEKQKIALIKEIKNLLPNMNLVQAKKFIESVPAVVMTDISQEEANKLKESIVKVGGEVEIL</sequence>
<evidence type="ECO:0000259" key="4">
    <source>
        <dbReference type="Pfam" id="PF00542"/>
    </source>
</evidence>
<dbReference type="Gene3D" id="3.30.1390.10">
    <property type="match status" value="1"/>
</dbReference>
<name>A0A834KP68_VESGE</name>
<dbReference type="PANTHER" id="PTHR45987">
    <property type="entry name" value="39S RIBOSOMAL PROTEIN L12"/>
    <property type="match status" value="1"/>
</dbReference>
<dbReference type="SUPFAM" id="SSF54736">
    <property type="entry name" value="ClpS-like"/>
    <property type="match status" value="1"/>
</dbReference>
<evidence type="ECO:0000256" key="1">
    <source>
        <dbReference type="ARBA" id="ARBA00007197"/>
    </source>
</evidence>
<dbReference type="InterPro" id="IPR014719">
    <property type="entry name" value="Ribosomal_bL12_C/ClpS-like"/>
</dbReference>
<dbReference type="EMBL" id="JACSDZ010000003">
    <property type="protein sequence ID" value="KAF7410170.1"/>
    <property type="molecule type" value="Genomic_DNA"/>
</dbReference>
<dbReference type="GO" id="GO:0005762">
    <property type="term" value="C:mitochondrial large ribosomal subunit"/>
    <property type="evidence" value="ECO:0007669"/>
    <property type="project" value="TreeGrafter"/>
</dbReference>
<dbReference type="InterPro" id="IPR036235">
    <property type="entry name" value="Ribosomal_bL12_oligo_N_sf"/>
</dbReference>
<keyword evidence="2" id="KW-0689">Ribosomal protein</keyword>
<dbReference type="Pfam" id="PF00542">
    <property type="entry name" value="Ribosomal_L12"/>
    <property type="match status" value="1"/>
</dbReference>
<dbReference type="AlphaFoldDB" id="A0A834KP68"/>
<evidence type="ECO:0000313" key="6">
    <source>
        <dbReference type="EMBL" id="KAF7410170.1"/>
    </source>
</evidence>
<evidence type="ECO:0000313" key="7">
    <source>
        <dbReference type="Proteomes" id="UP000617340"/>
    </source>
</evidence>
<protein>
    <recommendedName>
        <fullName evidence="8">39S ribosomal protein L12</fullName>
    </recommendedName>
</protein>
<gene>
    <name evidence="6" type="ORF">HZH68_004551</name>
</gene>
<keyword evidence="7" id="KW-1185">Reference proteome</keyword>
<dbReference type="GO" id="GO:0003729">
    <property type="term" value="F:mRNA binding"/>
    <property type="evidence" value="ECO:0007669"/>
    <property type="project" value="TreeGrafter"/>
</dbReference>
<reference evidence="6" key="1">
    <citation type="journal article" date="2020" name="G3 (Bethesda)">
        <title>High-Quality Assemblies for Three Invasive Social Wasps from the &lt;i&gt;Vespula&lt;/i&gt; Genus.</title>
        <authorList>
            <person name="Harrop T.W.R."/>
            <person name="Guhlin J."/>
            <person name="McLaughlin G.M."/>
            <person name="Permina E."/>
            <person name="Stockwell P."/>
            <person name="Gilligan J."/>
            <person name="Le Lec M.F."/>
            <person name="Gruber M.A.M."/>
            <person name="Quinn O."/>
            <person name="Lovegrove M."/>
            <person name="Duncan E.J."/>
            <person name="Remnant E.J."/>
            <person name="Van Eeckhoven J."/>
            <person name="Graham B."/>
            <person name="Knapp R.A."/>
            <person name="Langford K.W."/>
            <person name="Kronenberg Z."/>
            <person name="Press M.O."/>
            <person name="Eacker S.M."/>
            <person name="Wilson-Rankin E.E."/>
            <person name="Purcell J."/>
            <person name="Lester P.J."/>
            <person name="Dearden P.K."/>
        </authorList>
    </citation>
    <scope>NUCLEOTIDE SEQUENCE</scope>
    <source>
        <strain evidence="6">Linc-1</strain>
    </source>
</reference>